<dbReference type="AlphaFoldDB" id="A0A7S4LN16"/>
<proteinExistence type="predicted"/>
<evidence type="ECO:0000313" key="1">
    <source>
        <dbReference type="EMBL" id="CAE0840302.1"/>
    </source>
</evidence>
<reference evidence="1" key="1">
    <citation type="submission" date="2021-01" db="EMBL/GenBank/DDBJ databases">
        <authorList>
            <person name="Corre E."/>
            <person name="Pelletier E."/>
            <person name="Niang G."/>
            <person name="Scheremetjew M."/>
            <person name="Finn R."/>
            <person name="Kale V."/>
            <person name="Holt S."/>
            <person name="Cochrane G."/>
            <person name="Meng A."/>
            <person name="Brown T."/>
            <person name="Cohen L."/>
        </authorList>
    </citation>
    <scope>NUCLEOTIDE SEQUENCE</scope>
    <source>
        <strain evidence="1">CCMP1594</strain>
    </source>
</reference>
<name>A0A7S4LN16_9EUGL</name>
<dbReference type="EMBL" id="HBJA01149233">
    <property type="protein sequence ID" value="CAE0840302.1"/>
    <property type="molecule type" value="Transcribed_RNA"/>
</dbReference>
<organism evidence="1">
    <name type="scientific">Eutreptiella gymnastica</name>
    <dbReference type="NCBI Taxonomy" id="73025"/>
    <lineage>
        <taxon>Eukaryota</taxon>
        <taxon>Discoba</taxon>
        <taxon>Euglenozoa</taxon>
        <taxon>Euglenida</taxon>
        <taxon>Spirocuta</taxon>
        <taxon>Euglenophyceae</taxon>
        <taxon>Eutreptiales</taxon>
        <taxon>Eutreptiaceae</taxon>
        <taxon>Eutreptiella</taxon>
    </lineage>
</organism>
<protein>
    <submittedName>
        <fullName evidence="1">Uncharacterized protein</fullName>
    </submittedName>
</protein>
<accession>A0A7S4LN16</accession>
<gene>
    <name evidence="1" type="ORF">EGYM00163_LOCUS51278</name>
</gene>
<sequence length="207" mass="22606">MRACLPSVRKQQHWRSSLLGLGHILAARCGNCALCACFPVLPIASVQGVCSTDTHSAEWRPAVKNQSTTSLHLEHFPRQHGWVTVCVSAVQSGEGLWFEHNVHVTSACGSACQNIGPCLMCRHPKGHFGQKKERVVLHHSVSCAIMSCATNPRDAEISGIVQRRPVLQDPRWPATSEKFGLGTEVKFVKGGTKLTADLRPTNFCFGL</sequence>